<comment type="caution">
    <text evidence="1">The sequence shown here is derived from an EMBL/GenBank/DDBJ whole genome shotgun (WGS) entry which is preliminary data.</text>
</comment>
<proteinExistence type="predicted"/>
<evidence type="ECO:0000313" key="1">
    <source>
        <dbReference type="EMBL" id="KAI4347542.1"/>
    </source>
</evidence>
<dbReference type="EMBL" id="CM039429">
    <property type="protein sequence ID" value="KAI4347542.1"/>
    <property type="molecule type" value="Genomic_DNA"/>
</dbReference>
<organism evidence="1 2">
    <name type="scientific">Bauhinia variegata</name>
    <name type="common">Purple orchid tree</name>
    <name type="synonym">Phanera variegata</name>
    <dbReference type="NCBI Taxonomy" id="167791"/>
    <lineage>
        <taxon>Eukaryota</taxon>
        <taxon>Viridiplantae</taxon>
        <taxon>Streptophyta</taxon>
        <taxon>Embryophyta</taxon>
        <taxon>Tracheophyta</taxon>
        <taxon>Spermatophyta</taxon>
        <taxon>Magnoliopsida</taxon>
        <taxon>eudicotyledons</taxon>
        <taxon>Gunneridae</taxon>
        <taxon>Pentapetalae</taxon>
        <taxon>rosids</taxon>
        <taxon>fabids</taxon>
        <taxon>Fabales</taxon>
        <taxon>Fabaceae</taxon>
        <taxon>Cercidoideae</taxon>
        <taxon>Cercideae</taxon>
        <taxon>Bauhiniinae</taxon>
        <taxon>Bauhinia</taxon>
    </lineage>
</organism>
<evidence type="ECO:0000313" key="2">
    <source>
        <dbReference type="Proteomes" id="UP000828941"/>
    </source>
</evidence>
<keyword evidence="2" id="KW-1185">Reference proteome</keyword>
<name>A0ACB9PGC7_BAUVA</name>
<reference evidence="1 2" key="1">
    <citation type="journal article" date="2022" name="DNA Res.">
        <title>Chromosomal-level genome assembly of the orchid tree Bauhinia variegata (Leguminosae; Cercidoideae) supports the allotetraploid origin hypothesis of Bauhinia.</title>
        <authorList>
            <person name="Zhong Y."/>
            <person name="Chen Y."/>
            <person name="Zheng D."/>
            <person name="Pang J."/>
            <person name="Liu Y."/>
            <person name="Luo S."/>
            <person name="Meng S."/>
            <person name="Qian L."/>
            <person name="Wei D."/>
            <person name="Dai S."/>
            <person name="Zhou R."/>
        </authorList>
    </citation>
    <scope>NUCLEOTIDE SEQUENCE [LARGE SCALE GENOMIC DNA]</scope>
    <source>
        <strain evidence="1">BV-YZ2020</strain>
    </source>
</reference>
<gene>
    <name evidence="1" type="ORF">L6164_008348</name>
</gene>
<sequence length="656" mass="71514">MDSGLVHSRVDGEYGQDHQPQNAGLQHGGDEHHHDIKSVLKKAKAKAKKIKNTITKNRHGHDQDHDHGYHDEGQHVPDDHVSYDEDDEDEGTVENPEVHGAPVYESAAIENLGHPGVNVGGTTATGEEHHKEPRTAVVSSSAESNLNGVTEPAGTFVREDNTRQLAEVNLDRPMGLDEHPYQSKVTDPTGAGDKELYTTPVEDSLARMNIDNEPKPNTVLPIGSGIQYPSAGRHDELSPEPTPTPTNSFKFPEYPQETGKISDTVIEPEEHPRSETTEKPEFPQEIAKTFDAMTQPEEYPHHETLEKPSTQSSYTEKVPSAASEIADEGTSAENVAASKLGYGEKGNRDKNEMKQEEKPSNQSSYTEKMSSATSAIADKVISAKNIVASKLGYGEKDDRENKENEMKHEERNIEPSNQGSYTEKISSATSAIADKAISAKNVVTSKLLYGEKGDRDNKETTHVKNESGDAATKPESTLEYGKKIASTVTEKLTPVYGAVAGVGSAVMSKMPGTGTGTETRTDSGSEENEIPKQDKGVSVKDYLAEKLRPGDEDRALSEVISEAYHKRKKDPMEGLGHENRAKTEQDRPLGKVTESEEVKRHLGIDKDEKGSEESHVNSPGKGVVEKLKGAVGSWFGKTEAPPSSEVADERKLHESN</sequence>
<accession>A0ACB9PGC7</accession>
<protein>
    <submittedName>
        <fullName evidence="1">Uncharacterized protein</fullName>
    </submittedName>
</protein>
<dbReference type="Proteomes" id="UP000828941">
    <property type="component" value="Chromosome 4"/>
</dbReference>